<evidence type="ECO:0000313" key="3">
    <source>
        <dbReference type="Proteomes" id="UP000031512"/>
    </source>
</evidence>
<feature type="signal peptide" evidence="1">
    <location>
        <begin position="1"/>
        <end position="18"/>
    </location>
</feature>
<keyword evidence="1" id="KW-0732">Signal</keyword>
<dbReference type="Proteomes" id="UP000031512">
    <property type="component" value="Chromosome 3"/>
</dbReference>
<protein>
    <submittedName>
        <fullName evidence="2">Signal peptide-containing protein</fullName>
    </submittedName>
</protein>
<organism evidence="2 3">
    <name type="scientific">Theileria equi strain WA</name>
    <dbReference type="NCBI Taxonomy" id="1537102"/>
    <lineage>
        <taxon>Eukaryota</taxon>
        <taxon>Sar</taxon>
        <taxon>Alveolata</taxon>
        <taxon>Apicomplexa</taxon>
        <taxon>Aconoidasida</taxon>
        <taxon>Piroplasmida</taxon>
        <taxon>Theileriidae</taxon>
        <taxon>Theileria</taxon>
    </lineage>
</organism>
<dbReference type="VEuPathDB" id="PiroplasmaDB:BEWA_003760"/>
<sequence>MNVSSIFLATCLLGLCRCRNSRLPTDRLFIEVLDDYAEDEVVSYHLIKGTRKNISSGQRLVWDLSNGTVYEAEYTQPSARRSNAGKVEDVAVDETPVTQSSRHATTLNIAKPDEQCNSFDYTFTANRVKLIVPKKNTTVIRLVDGEKEIWIPSTGETFDHTKAYLNKDKKPELVLVVTTSSGASKEYYLELKDSKWVSCDDHDAKMRSLRDPAEWISNFELDLSLANSTNECSIFETELLGVTTKHFFPKPGYLAKGVKDVNGLLWSSSKPIYTEGTIGRHSRYYNDYCLSCIIHKKGSMELLEMVVVETLSRRWKYFEKSGEEWMEINKTDFDQKLRDLKMEQSTTPESKY</sequence>
<name>L0B0F4_THEEQ</name>
<dbReference type="KEGG" id="beq:BEWA_003760"/>
<evidence type="ECO:0000313" key="2">
    <source>
        <dbReference type="EMBL" id="AFZ80968.1"/>
    </source>
</evidence>
<dbReference type="GeneID" id="15805456"/>
<evidence type="ECO:0000256" key="1">
    <source>
        <dbReference type="SAM" id="SignalP"/>
    </source>
</evidence>
<reference evidence="2 3" key="1">
    <citation type="journal article" date="2012" name="BMC Genomics">
        <title>Comparative genomic analysis and phylogenetic position of Theileria equi.</title>
        <authorList>
            <person name="Kappmeyer L.S."/>
            <person name="Thiagarajan M."/>
            <person name="Herndon D.R."/>
            <person name="Ramsay J.D."/>
            <person name="Caler E."/>
            <person name="Djikeng A."/>
            <person name="Gillespie J.J."/>
            <person name="Lau A.O."/>
            <person name="Roalson E.H."/>
            <person name="Silva J.C."/>
            <person name="Silva M.G."/>
            <person name="Suarez C.E."/>
            <person name="Ueti M.W."/>
            <person name="Nene V.M."/>
            <person name="Mealey R.H."/>
            <person name="Knowles D.P."/>
            <person name="Brayton K.A."/>
        </authorList>
    </citation>
    <scope>NUCLEOTIDE SEQUENCE [LARGE SCALE GENOMIC DNA]</scope>
    <source>
        <strain evidence="2 3">WA</strain>
    </source>
</reference>
<dbReference type="RefSeq" id="XP_004830634.1">
    <property type="nucleotide sequence ID" value="XM_004830577.1"/>
</dbReference>
<dbReference type="AlphaFoldDB" id="L0B0F4"/>
<gene>
    <name evidence="2" type="ORF">BEWA_003760</name>
</gene>
<dbReference type="OrthoDB" id="362458at2759"/>
<proteinExistence type="predicted"/>
<dbReference type="EMBL" id="CP001670">
    <property type="protein sequence ID" value="AFZ80968.1"/>
    <property type="molecule type" value="Genomic_DNA"/>
</dbReference>
<feature type="chain" id="PRO_5003939441" evidence="1">
    <location>
        <begin position="19"/>
        <end position="352"/>
    </location>
</feature>
<accession>L0B0F4</accession>
<keyword evidence="3" id="KW-1185">Reference proteome</keyword>